<evidence type="ECO:0000313" key="5">
    <source>
        <dbReference type="Proteomes" id="UP000321222"/>
    </source>
</evidence>
<evidence type="ECO:0000259" key="2">
    <source>
        <dbReference type="Pfam" id="PF13598"/>
    </source>
</evidence>
<dbReference type="Pfam" id="PF13600">
    <property type="entry name" value="DUF4140"/>
    <property type="match status" value="1"/>
</dbReference>
<sequence>MRALFCLLLFVCLQAQAQKPIFINAEAESATVYFNGVELTHKANAKLPAGTSEIVIKNVADYLNENTVQIGAPSTLTVLSVQFTRDYISEYEPDETSPAVKQVRDSIALLKKELDKTTNARVSEVKTLELLDKNNQVYGQDSGLSVTELMKMVDYYKAKRTETANTINTLTEKERKLNDAIARLNTKLEVNTNKAEKTSSGKLVLQVMNETAGNVPLSISYLSSLASWVPFYDLRADNISEPINMLYKGQITQKTGLDWKKIKLTLSSGQPNQNNEAPILSAWFLRFNSGYAIEDRANAKVLNNLQGAVPGINISSDNGTPGTASMYEKRESSINKYVDINENQLAVSFDIDVPYDILSNGKKHSVTLKEIKLPASYRHYAVPKLEKETFLLAEIEDYSKYNLLSGEANIIFEGMYAGKTYIDPNSTSDTLRLSMGRDKKVSVKREKVVDKSGSKFLSSYKEQTFTYDLTVKNNKKETIALMLKDQYPISTDKEIEIELLESDHAKINKETGVLTWELSLKPGESKKLRISYKVRYPKDKVIYNL</sequence>
<dbReference type="PANTHER" id="PTHR31005">
    <property type="entry name" value="DUF4139 DOMAIN-CONTAINING PROTEIN"/>
    <property type="match status" value="1"/>
</dbReference>
<dbReference type="OrthoDB" id="634585at2"/>
<organism evidence="4 5">
    <name type="scientific">Flavobacterium alkalisoli</name>
    <dbReference type="NCBI Taxonomy" id="2602769"/>
    <lineage>
        <taxon>Bacteria</taxon>
        <taxon>Pseudomonadati</taxon>
        <taxon>Bacteroidota</taxon>
        <taxon>Flavobacteriia</taxon>
        <taxon>Flavobacteriales</taxon>
        <taxon>Flavobacteriaceae</taxon>
        <taxon>Flavobacterium</taxon>
    </lineage>
</organism>
<dbReference type="KEGG" id="fak:FUA48_02955"/>
<evidence type="ECO:0000313" key="4">
    <source>
        <dbReference type="EMBL" id="QEE48567.1"/>
    </source>
</evidence>
<feature type="signal peptide" evidence="1">
    <location>
        <begin position="1"/>
        <end position="17"/>
    </location>
</feature>
<evidence type="ECO:0000259" key="3">
    <source>
        <dbReference type="Pfam" id="PF13600"/>
    </source>
</evidence>
<dbReference type="Proteomes" id="UP000321222">
    <property type="component" value="Chromosome"/>
</dbReference>
<dbReference type="NCBIfam" id="TIGR02231">
    <property type="entry name" value="mucoidy inhibitor MuiA family protein"/>
    <property type="match status" value="1"/>
</dbReference>
<proteinExistence type="predicted"/>
<protein>
    <submittedName>
        <fullName evidence="4">DUF4139 domain-containing protein</fullName>
    </submittedName>
</protein>
<dbReference type="PANTHER" id="PTHR31005:SF8">
    <property type="entry name" value="DUF4139 DOMAIN-CONTAINING PROTEIN"/>
    <property type="match status" value="1"/>
</dbReference>
<evidence type="ECO:0000256" key="1">
    <source>
        <dbReference type="SAM" id="SignalP"/>
    </source>
</evidence>
<gene>
    <name evidence="4" type="ORF">FUA48_02955</name>
</gene>
<feature type="domain" description="DUF4140" evidence="3">
    <location>
        <begin position="30"/>
        <end position="131"/>
    </location>
</feature>
<keyword evidence="5" id="KW-1185">Reference proteome</keyword>
<dbReference type="RefSeq" id="WP_147582039.1">
    <property type="nucleotide sequence ID" value="NZ_CP042831.1"/>
</dbReference>
<dbReference type="EMBL" id="CP042831">
    <property type="protein sequence ID" value="QEE48567.1"/>
    <property type="molecule type" value="Genomic_DNA"/>
</dbReference>
<dbReference type="InterPro" id="IPR037291">
    <property type="entry name" value="DUF4139"/>
</dbReference>
<dbReference type="InterPro" id="IPR025554">
    <property type="entry name" value="DUF4140"/>
</dbReference>
<dbReference type="Pfam" id="PF13598">
    <property type="entry name" value="DUF4139"/>
    <property type="match status" value="1"/>
</dbReference>
<dbReference type="AlphaFoldDB" id="A0A5B9FVA8"/>
<reference evidence="4 5" key="1">
    <citation type="submission" date="2019-08" db="EMBL/GenBank/DDBJ databases">
        <title>Flavobacterium alkalisoli sp. nov., isolated from rhizosphere soil of Suaeda salsa.</title>
        <authorList>
            <person name="Sun J.-Q."/>
            <person name="Xu L."/>
        </authorList>
    </citation>
    <scope>NUCLEOTIDE SEQUENCE [LARGE SCALE GENOMIC DNA]</scope>
    <source>
        <strain evidence="4 5">XS-5</strain>
    </source>
</reference>
<dbReference type="InterPro" id="IPR011935">
    <property type="entry name" value="CHP02231"/>
</dbReference>
<feature type="chain" id="PRO_5023037182" evidence="1">
    <location>
        <begin position="18"/>
        <end position="545"/>
    </location>
</feature>
<feature type="domain" description="DUF4139" evidence="2">
    <location>
        <begin position="217"/>
        <end position="538"/>
    </location>
</feature>
<name>A0A5B9FVA8_9FLAO</name>
<keyword evidence="1" id="KW-0732">Signal</keyword>
<accession>A0A5B9FVA8</accession>